<keyword evidence="4" id="KW-1185">Reference proteome</keyword>
<feature type="chain" id="PRO_5041977261" description="WSC domain-containing protein" evidence="1">
    <location>
        <begin position="24"/>
        <end position="187"/>
    </location>
</feature>
<evidence type="ECO:0000313" key="4">
    <source>
        <dbReference type="Proteomes" id="UP001285441"/>
    </source>
</evidence>
<dbReference type="Pfam" id="PF01822">
    <property type="entry name" value="WSC"/>
    <property type="match status" value="1"/>
</dbReference>
<protein>
    <recommendedName>
        <fullName evidence="2">WSC domain-containing protein</fullName>
    </recommendedName>
</protein>
<proteinExistence type="predicted"/>
<comment type="caution">
    <text evidence="3">The sequence shown here is derived from an EMBL/GenBank/DDBJ whole genome shotgun (WGS) entry which is preliminary data.</text>
</comment>
<dbReference type="InterPro" id="IPR002889">
    <property type="entry name" value="WSC_carb-bd"/>
</dbReference>
<evidence type="ECO:0000259" key="2">
    <source>
        <dbReference type="PROSITE" id="PS51212"/>
    </source>
</evidence>
<dbReference type="PROSITE" id="PS51212">
    <property type="entry name" value="WSC"/>
    <property type="match status" value="1"/>
</dbReference>
<feature type="domain" description="WSC" evidence="2">
    <location>
        <begin position="41"/>
        <end position="154"/>
    </location>
</feature>
<dbReference type="AlphaFoldDB" id="A0AAE0U858"/>
<gene>
    <name evidence="3" type="ORF">B0H63DRAFT_32257</name>
</gene>
<accession>A0AAE0U858</accession>
<dbReference type="EMBL" id="JAULSW010000001">
    <property type="protein sequence ID" value="KAK3394014.1"/>
    <property type="molecule type" value="Genomic_DNA"/>
</dbReference>
<sequence length="187" mass="20263">MSWPGGIGRAFVVVAALLSVVNAQAYFGTVADELAECGSNNFVYLGCYPNFLVNAGNTYFQFAPQNYDASNPSRSFPVWDRGTNYNNTMAPLNCAQVCRGYGYHYTALKDNCNCGLQLPTGLTTVADSFCTSQCHGNSLVSCGNGNYAQVYVDPTFADPDSVPISISNPTLALRYKYLGCYSIHKAF</sequence>
<dbReference type="Proteomes" id="UP001285441">
    <property type="component" value="Unassembled WGS sequence"/>
</dbReference>
<feature type="signal peptide" evidence="1">
    <location>
        <begin position="1"/>
        <end position="23"/>
    </location>
</feature>
<evidence type="ECO:0000313" key="3">
    <source>
        <dbReference type="EMBL" id="KAK3394014.1"/>
    </source>
</evidence>
<reference evidence="3" key="2">
    <citation type="submission" date="2023-06" db="EMBL/GenBank/DDBJ databases">
        <authorList>
            <consortium name="Lawrence Berkeley National Laboratory"/>
            <person name="Haridas S."/>
            <person name="Hensen N."/>
            <person name="Bonometti L."/>
            <person name="Westerberg I."/>
            <person name="Brannstrom I.O."/>
            <person name="Guillou S."/>
            <person name="Cros-Aarteil S."/>
            <person name="Calhoun S."/>
            <person name="Kuo A."/>
            <person name="Mondo S."/>
            <person name="Pangilinan J."/>
            <person name="Riley R."/>
            <person name="LaButti K."/>
            <person name="Andreopoulos B."/>
            <person name="Lipzen A."/>
            <person name="Chen C."/>
            <person name="Yanf M."/>
            <person name="Daum C."/>
            <person name="Ng V."/>
            <person name="Clum A."/>
            <person name="Steindorff A."/>
            <person name="Ohm R."/>
            <person name="Martin F."/>
            <person name="Silar P."/>
            <person name="Natvig D."/>
            <person name="Lalanne C."/>
            <person name="Gautier V."/>
            <person name="Ament-velasquez S.L."/>
            <person name="Kruys A."/>
            <person name="Hutchinson M.I."/>
            <person name="Powell A.J."/>
            <person name="Barry K."/>
            <person name="Miller A.N."/>
            <person name="Grigoriev I.V."/>
            <person name="Debuchy R."/>
            <person name="Gladieux P."/>
            <person name="Thoren M.H."/>
            <person name="Johannesson H."/>
        </authorList>
    </citation>
    <scope>NUCLEOTIDE SEQUENCE</scope>
    <source>
        <strain evidence="3">CBS 232.78</strain>
    </source>
</reference>
<reference evidence="3" key="1">
    <citation type="journal article" date="2023" name="Mol. Phylogenet. Evol.">
        <title>Genome-scale phylogeny and comparative genomics of the fungal order Sordariales.</title>
        <authorList>
            <person name="Hensen N."/>
            <person name="Bonometti L."/>
            <person name="Westerberg I."/>
            <person name="Brannstrom I.O."/>
            <person name="Guillou S."/>
            <person name="Cros-Aarteil S."/>
            <person name="Calhoun S."/>
            <person name="Haridas S."/>
            <person name="Kuo A."/>
            <person name="Mondo S."/>
            <person name="Pangilinan J."/>
            <person name="Riley R."/>
            <person name="LaButti K."/>
            <person name="Andreopoulos B."/>
            <person name="Lipzen A."/>
            <person name="Chen C."/>
            <person name="Yan M."/>
            <person name="Daum C."/>
            <person name="Ng V."/>
            <person name="Clum A."/>
            <person name="Steindorff A."/>
            <person name="Ohm R.A."/>
            <person name="Martin F."/>
            <person name="Silar P."/>
            <person name="Natvig D.O."/>
            <person name="Lalanne C."/>
            <person name="Gautier V."/>
            <person name="Ament-Velasquez S.L."/>
            <person name="Kruys A."/>
            <person name="Hutchinson M.I."/>
            <person name="Powell A.J."/>
            <person name="Barry K."/>
            <person name="Miller A.N."/>
            <person name="Grigoriev I.V."/>
            <person name="Debuchy R."/>
            <person name="Gladieux P."/>
            <person name="Hiltunen Thoren M."/>
            <person name="Johannesson H."/>
        </authorList>
    </citation>
    <scope>NUCLEOTIDE SEQUENCE</scope>
    <source>
        <strain evidence="3">CBS 232.78</strain>
    </source>
</reference>
<keyword evidence="1" id="KW-0732">Signal</keyword>
<organism evidence="3 4">
    <name type="scientific">Podospora didyma</name>
    <dbReference type="NCBI Taxonomy" id="330526"/>
    <lineage>
        <taxon>Eukaryota</taxon>
        <taxon>Fungi</taxon>
        <taxon>Dikarya</taxon>
        <taxon>Ascomycota</taxon>
        <taxon>Pezizomycotina</taxon>
        <taxon>Sordariomycetes</taxon>
        <taxon>Sordariomycetidae</taxon>
        <taxon>Sordariales</taxon>
        <taxon>Podosporaceae</taxon>
        <taxon>Podospora</taxon>
    </lineage>
</organism>
<evidence type="ECO:0000256" key="1">
    <source>
        <dbReference type="SAM" id="SignalP"/>
    </source>
</evidence>
<name>A0AAE0U858_9PEZI</name>